<organism evidence="1 2">
    <name type="scientific">Agaribacter flavus</name>
    <dbReference type="NCBI Taxonomy" id="1902781"/>
    <lineage>
        <taxon>Bacteria</taxon>
        <taxon>Pseudomonadati</taxon>
        <taxon>Pseudomonadota</taxon>
        <taxon>Gammaproteobacteria</taxon>
        <taxon>Alteromonadales</taxon>
        <taxon>Alteromonadaceae</taxon>
        <taxon>Agaribacter</taxon>
    </lineage>
</organism>
<accession>A0ABV7FQ81</accession>
<name>A0ABV7FQ81_9ALTE</name>
<comment type="caution">
    <text evidence="1">The sequence shown here is derived from an EMBL/GenBank/DDBJ whole genome shotgun (WGS) entry which is preliminary data.</text>
</comment>
<proteinExistence type="predicted"/>
<reference evidence="2" key="1">
    <citation type="journal article" date="2019" name="Int. J. Syst. Evol. Microbiol.">
        <title>The Global Catalogue of Microorganisms (GCM) 10K type strain sequencing project: providing services to taxonomists for standard genome sequencing and annotation.</title>
        <authorList>
            <consortium name="The Broad Institute Genomics Platform"/>
            <consortium name="The Broad Institute Genome Sequencing Center for Infectious Disease"/>
            <person name="Wu L."/>
            <person name="Ma J."/>
        </authorList>
    </citation>
    <scope>NUCLEOTIDE SEQUENCE [LARGE SCALE GENOMIC DNA]</scope>
    <source>
        <strain evidence="2">KCTC 52473</strain>
    </source>
</reference>
<dbReference type="Proteomes" id="UP001595478">
    <property type="component" value="Unassembled WGS sequence"/>
</dbReference>
<dbReference type="RefSeq" id="WP_376919570.1">
    <property type="nucleotide sequence ID" value="NZ_JBHRSW010000011.1"/>
</dbReference>
<sequence>MVCSETDNNQSISEKESAAEFKKLNNGSSRLKPVQFLESSEEIKATTYSEYLSQLSSESELMHKRLNDSLFDAFNFNSREKYNLALANGFPTQEELKYVYNHELNALVDEIHERLSKIEKFTDPDYVKIEKLASLTFNRALDELINLLKDYKPDYTVGDFISERKLVGTGVLPPELELAINTVDELHLLSQGNLALSYLVNARYTELIRDPNDSASKFELYTQLAVAGHKLSTVNIRRRYWPDNLGTEEYAGISVALRNIGKPIRQCN</sequence>
<keyword evidence="2" id="KW-1185">Reference proteome</keyword>
<dbReference type="EMBL" id="JBHRSW010000011">
    <property type="protein sequence ID" value="MFC3121433.1"/>
    <property type="molecule type" value="Genomic_DNA"/>
</dbReference>
<evidence type="ECO:0000313" key="2">
    <source>
        <dbReference type="Proteomes" id="UP001595478"/>
    </source>
</evidence>
<protein>
    <submittedName>
        <fullName evidence="1">Uncharacterized protein</fullName>
    </submittedName>
</protein>
<evidence type="ECO:0000313" key="1">
    <source>
        <dbReference type="EMBL" id="MFC3121433.1"/>
    </source>
</evidence>
<gene>
    <name evidence="1" type="ORF">ACFOHL_07350</name>
</gene>